<feature type="region of interest" description="Disordered" evidence="1">
    <location>
        <begin position="1"/>
        <end position="21"/>
    </location>
</feature>
<keyword evidence="2" id="KW-0812">Transmembrane</keyword>
<dbReference type="SUPFAM" id="SSF55073">
    <property type="entry name" value="Nucleotide cyclase"/>
    <property type="match status" value="1"/>
</dbReference>
<reference evidence="5 6" key="1">
    <citation type="submission" date="2013-09" db="EMBL/GenBank/DDBJ databases">
        <title>Whole genome shotgun sequence of Novosphingobium tardaugens NBRC 16725.</title>
        <authorList>
            <person name="Isaki S."/>
            <person name="Hosoyama A."/>
            <person name="Tsuchikane K."/>
            <person name="Katsumata H."/>
            <person name="Ando Y."/>
            <person name="Yamazaki S."/>
            <person name="Fujita N."/>
        </authorList>
    </citation>
    <scope>NUCLEOTIDE SEQUENCE [LARGE SCALE GENOMIC DNA]</scope>
    <source>
        <strain evidence="5 6">NBRC 16725</strain>
    </source>
</reference>
<evidence type="ECO:0000313" key="5">
    <source>
        <dbReference type="EMBL" id="GAD48267.1"/>
    </source>
</evidence>
<dbReference type="InterPro" id="IPR043128">
    <property type="entry name" value="Rev_trsase/Diguanyl_cyclase"/>
</dbReference>
<gene>
    <name evidence="5" type="ORF">NT2_02_03490</name>
</gene>
<dbReference type="PROSITE" id="PS50883">
    <property type="entry name" value="EAL"/>
    <property type="match status" value="1"/>
</dbReference>
<dbReference type="InterPro" id="IPR052155">
    <property type="entry name" value="Biofilm_reg_signaling"/>
</dbReference>
<dbReference type="InterPro" id="IPR029787">
    <property type="entry name" value="Nucleotide_cyclase"/>
</dbReference>
<dbReference type="Gene3D" id="3.30.450.20">
    <property type="entry name" value="PAS domain"/>
    <property type="match status" value="1"/>
</dbReference>
<evidence type="ECO:0000259" key="3">
    <source>
        <dbReference type="PROSITE" id="PS50883"/>
    </source>
</evidence>
<evidence type="ECO:0000259" key="4">
    <source>
        <dbReference type="PROSITE" id="PS50887"/>
    </source>
</evidence>
<dbReference type="SMART" id="SM00052">
    <property type="entry name" value="EAL"/>
    <property type="match status" value="1"/>
</dbReference>
<dbReference type="Pfam" id="PF00990">
    <property type="entry name" value="GGDEF"/>
    <property type="match status" value="1"/>
</dbReference>
<proteinExistence type="predicted"/>
<dbReference type="PANTHER" id="PTHR44757:SF2">
    <property type="entry name" value="BIOFILM ARCHITECTURE MAINTENANCE PROTEIN MBAA"/>
    <property type="match status" value="1"/>
</dbReference>
<dbReference type="PROSITE" id="PS50887">
    <property type="entry name" value="GGDEF"/>
    <property type="match status" value="1"/>
</dbReference>
<feature type="transmembrane region" description="Helical" evidence="2">
    <location>
        <begin position="162"/>
        <end position="187"/>
    </location>
</feature>
<dbReference type="AlphaFoldDB" id="U2YJB2"/>
<dbReference type="Gene3D" id="3.30.70.270">
    <property type="match status" value="1"/>
</dbReference>
<dbReference type="InterPro" id="IPR000014">
    <property type="entry name" value="PAS"/>
</dbReference>
<feature type="transmembrane region" description="Helical" evidence="2">
    <location>
        <begin position="101"/>
        <end position="124"/>
    </location>
</feature>
<dbReference type="InterPro" id="IPR009875">
    <property type="entry name" value="PilZ_domain"/>
</dbReference>
<dbReference type="CDD" id="cd01948">
    <property type="entry name" value="EAL"/>
    <property type="match status" value="1"/>
</dbReference>
<dbReference type="SUPFAM" id="SSF141371">
    <property type="entry name" value="PilZ domain-like"/>
    <property type="match status" value="1"/>
</dbReference>
<comment type="caution">
    <text evidence="5">The sequence shown here is derived from an EMBL/GenBank/DDBJ whole genome shotgun (WGS) entry which is preliminary data.</text>
</comment>
<dbReference type="InterPro" id="IPR000160">
    <property type="entry name" value="GGDEF_dom"/>
</dbReference>
<feature type="transmembrane region" description="Helical" evidence="2">
    <location>
        <begin position="66"/>
        <end position="89"/>
    </location>
</feature>
<dbReference type="CDD" id="cd00130">
    <property type="entry name" value="PAS"/>
    <property type="match status" value="1"/>
</dbReference>
<dbReference type="InterPro" id="IPR035965">
    <property type="entry name" value="PAS-like_dom_sf"/>
</dbReference>
<dbReference type="PANTHER" id="PTHR44757">
    <property type="entry name" value="DIGUANYLATE CYCLASE DGCP"/>
    <property type="match status" value="1"/>
</dbReference>
<dbReference type="OrthoDB" id="9814202at2"/>
<dbReference type="SUPFAM" id="SSF55785">
    <property type="entry name" value="PYP-like sensor domain (PAS domain)"/>
    <property type="match status" value="1"/>
</dbReference>
<dbReference type="Pfam" id="PF07238">
    <property type="entry name" value="PilZ"/>
    <property type="match status" value="1"/>
</dbReference>
<evidence type="ECO:0000256" key="1">
    <source>
        <dbReference type="SAM" id="MobiDB-lite"/>
    </source>
</evidence>
<sequence length="880" mass="96102">MDWAGFRREGDRGERGAPGTAHDGAVTTNFAVIGDGRLISAHWWVVALAMALAVLLPRIASQAVLTPHIAILFLAAAVLALSSGLLELSAKLSRAIASYKLVVAIALVMAPMALFGCVMTLWAVSGAVSWSVSLGGVAAVCALATLLQAFRPHMIMMVPVPLWGAVALTEGSTASVLAWAVVLPIAYCASRGQEAFLTERGIYVAAEARREQQALQILADLEQMRQGWFWETDHNGVITYLSHSVADTLRREHGDLIGNPFLSLFDNAVLGTLEAQNLAFYFTARTPFENVTVHARDSNGEMGHQWSLSGRPAYDLLGKFTGFRGSAFDLTSEHKIQEEVSRLARYDWLTGLANRHTMLKTLDKLMTMPNGESRACAIFLIDLDRFKQVNDTMGHPAGDVLLQQVAVRLQKVMATGGKVGRLGGDEFQVILGIADREKLADLASTIMANLSQPYAIDGRRVEIGASVGIAIAPEHGDTSDKLIRNADLALYAAKHDGRGRYRFFAEDLQSLAEERRKLAEDLRLAMHDGGLELHYQPIIETATEKICGFEALLRWNHPEKGLLSPAVFVEVAEDTGLISAIGEWVLRTACEDLALWPEHILVAVNLSTLQFENPQLPMIVTRTLAHAGVRASRLELEITESVFLSDDERMDAMFAALKRIGVRLSLDDFGTGHFSLAHLKKAPFNRIKIDQSFLKEAMQRGSRNGAIISAITNLAESLGMETTAEGVETREELEQVRLHGCSHVQGFVYDGVLTLAEATLRLGTVVKAVDQDQYARRPARHSTFRKVTLHRDGHVFNGTIRNISATGALVQGLWNVPAGAQFEVRLSDDLVVSATCRWAEDGLVGLAFTVPLARDRDGNLVRSDLAIQQPPKRGNIRAAV</sequence>
<dbReference type="KEGG" id="ntd:EGO55_01280"/>
<evidence type="ECO:0000313" key="6">
    <source>
        <dbReference type="Proteomes" id="UP000016568"/>
    </source>
</evidence>
<dbReference type="SMART" id="SM00267">
    <property type="entry name" value="GGDEF"/>
    <property type="match status" value="1"/>
</dbReference>
<dbReference type="eggNOG" id="COG5001">
    <property type="taxonomic scope" value="Bacteria"/>
</dbReference>
<feature type="transmembrane region" description="Helical" evidence="2">
    <location>
        <begin position="130"/>
        <end position="150"/>
    </location>
</feature>
<feature type="domain" description="GGDEF" evidence="4">
    <location>
        <begin position="374"/>
        <end position="506"/>
    </location>
</feature>
<accession>U2YJB2</accession>
<keyword evidence="2" id="KW-1133">Transmembrane helix</keyword>
<feature type="domain" description="EAL" evidence="3">
    <location>
        <begin position="515"/>
        <end position="766"/>
    </location>
</feature>
<dbReference type="InterPro" id="IPR035919">
    <property type="entry name" value="EAL_sf"/>
</dbReference>
<dbReference type="Proteomes" id="UP000016568">
    <property type="component" value="Unassembled WGS sequence"/>
</dbReference>
<feature type="compositionally biased region" description="Basic and acidic residues" evidence="1">
    <location>
        <begin position="1"/>
        <end position="15"/>
    </location>
</feature>
<feature type="transmembrane region" description="Helical" evidence="2">
    <location>
        <begin position="41"/>
        <end position="60"/>
    </location>
</feature>
<organism evidence="5 6">
    <name type="scientific">Caenibius tardaugens NBRC 16725</name>
    <dbReference type="NCBI Taxonomy" id="1219035"/>
    <lineage>
        <taxon>Bacteria</taxon>
        <taxon>Pseudomonadati</taxon>
        <taxon>Pseudomonadota</taxon>
        <taxon>Alphaproteobacteria</taxon>
        <taxon>Sphingomonadales</taxon>
        <taxon>Erythrobacteraceae</taxon>
        <taxon>Caenibius</taxon>
    </lineage>
</organism>
<dbReference type="GO" id="GO:0035438">
    <property type="term" value="F:cyclic-di-GMP binding"/>
    <property type="evidence" value="ECO:0007669"/>
    <property type="project" value="InterPro"/>
</dbReference>
<dbReference type="Gene3D" id="3.20.20.450">
    <property type="entry name" value="EAL domain"/>
    <property type="match status" value="1"/>
</dbReference>
<dbReference type="CDD" id="cd01949">
    <property type="entry name" value="GGDEF"/>
    <property type="match status" value="1"/>
</dbReference>
<name>U2YJB2_9SPHN</name>
<dbReference type="EMBL" id="BASZ01000002">
    <property type="protein sequence ID" value="GAD48267.1"/>
    <property type="molecule type" value="Genomic_DNA"/>
</dbReference>
<dbReference type="Pfam" id="PF00563">
    <property type="entry name" value="EAL"/>
    <property type="match status" value="1"/>
</dbReference>
<dbReference type="NCBIfam" id="TIGR00254">
    <property type="entry name" value="GGDEF"/>
    <property type="match status" value="1"/>
</dbReference>
<dbReference type="Gene3D" id="2.40.10.220">
    <property type="entry name" value="predicted glycosyltransferase like domains"/>
    <property type="match status" value="1"/>
</dbReference>
<evidence type="ECO:0000256" key="2">
    <source>
        <dbReference type="SAM" id="Phobius"/>
    </source>
</evidence>
<dbReference type="InterPro" id="IPR001633">
    <property type="entry name" value="EAL_dom"/>
</dbReference>
<dbReference type="SUPFAM" id="SSF141868">
    <property type="entry name" value="EAL domain-like"/>
    <property type="match status" value="1"/>
</dbReference>
<keyword evidence="6" id="KW-1185">Reference proteome</keyword>
<keyword evidence="2" id="KW-0472">Membrane</keyword>
<protein>
    <submittedName>
        <fullName evidence="5">Putative signaling protein</fullName>
    </submittedName>
</protein>